<dbReference type="OrthoDB" id="2013972at2759"/>
<feature type="region of interest" description="Disordered" evidence="1">
    <location>
        <begin position="1"/>
        <end position="20"/>
    </location>
</feature>
<evidence type="ECO:0000313" key="4">
    <source>
        <dbReference type="Proteomes" id="UP000807353"/>
    </source>
</evidence>
<name>A0A9P5Y571_9AGAR</name>
<comment type="caution">
    <text evidence="3">The sequence shown here is derived from an EMBL/GenBank/DDBJ whole genome shotgun (WGS) entry which is preliminary data.</text>
</comment>
<feature type="compositionally biased region" description="Basic residues" evidence="1">
    <location>
        <begin position="248"/>
        <end position="261"/>
    </location>
</feature>
<feature type="compositionally biased region" description="Low complexity" evidence="1">
    <location>
        <begin position="210"/>
        <end position="242"/>
    </location>
</feature>
<feature type="compositionally biased region" description="Low complexity" evidence="1">
    <location>
        <begin position="1"/>
        <end position="11"/>
    </location>
</feature>
<dbReference type="Pfam" id="PF13649">
    <property type="entry name" value="Methyltransf_25"/>
    <property type="match status" value="1"/>
</dbReference>
<dbReference type="InterPro" id="IPR041698">
    <property type="entry name" value="Methyltransf_25"/>
</dbReference>
<feature type="compositionally biased region" description="Polar residues" evidence="1">
    <location>
        <begin position="32"/>
        <end position="54"/>
    </location>
</feature>
<dbReference type="PANTHER" id="PTHR43591">
    <property type="entry name" value="METHYLTRANSFERASE"/>
    <property type="match status" value="1"/>
</dbReference>
<feature type="region of interest" description="Disordered" evidence="1">
    <location>
        <begin position="197"/>
        <end position="275"/>
    </location>
</feature>
<feature type="compositionally biased region" description="Low complexity" evidence="1">
    <location>
        <begin position="574"/>
        <end position="584"/>
    </location>
</feature>
<feature type="compositionally biased region" description="Low complexity" evidence="1">
    <location>
        <begin position="310"/>
        <end position="357"/>
    </location>
</feature>
<dbReference type="CDD" id="cd02440">
    <property type="entry name" value="AdoMet_MTases"/>
    <property type="match status" value="1"/>
</dbReference>
<organism evidence="3 4">
    <name type="scientific">Collybia nuda</name>
    <dbReference type="NCBI Taxonomy" id="64659"/>
    <lineage>
        <taxon>Eukaryota</taxon>
        <taxon>Fungi</taxon>
        <taxon>Dikarya</taxon>
        <taxon>Basidiomycota</taxon>
        <taxon>Agaricomycotina</taxon>
        <taxon>Agaricomycetes</taxon>
        <taxon>Agaricomycetidae</taxon>
        <taxon>Agaricales</taxon>
        <taxon>Tricholomatineae</taxon>
        <taxon>Clitocybaceae</taxon>
        <taxon>Collybia</taxon>
    </lineage>
</organism>
<dbReference type="EMBL" id="MU150283">
    <property type="protein sequence ID" value="KAF9461506.1"/>
    <property type="molecule type" value="Genomic_DNA"/>
</dbReference>
<sequence length="834" mass="90865">MPSSSSHNRSSPKGFLSRTADSLSLETAQFMSNTSVLPSGLPTTIVSASPSSSGKYFRYQRGDLRSPHDTSHHDPSGAARSPTIKPSAPSQFFTPLGPPHRYHTSTRYDSNREITSSHPRRSGLDDLSNQLSSALNISEHTPSAPPPNSPYLVHTQETQSHSANVQRRDIGVSSPSPVRILRHQSVLASGGPSVLSEFSQASRSSMQSNTPPSIYTPHSPSTPIPSSSFPSSPASSTTEVSSIGTQRSKQRGKRNKDRKQSKLADTPVTPPAAVPMSSVNLFMPGYSMSFAAHGRSSIEPLKVSAPQKQSSFSPSQRATSSRSPRSSLSSADASGSWRRSESTSESPSSVSSTTRPGLHSAVEPPITLSTTRPRFLGIAFGKKKIQTMPAPTSPLGRTPPTDHQQSNCYPSKSYDSILLDHDRRTGELLRRLNPTAYPAFHDFGGSPPSSALDLGCGQGHWLLEAALFWKRTGTRITGFDMVDVTKDMWPSAVKQGVAGSIMFVQGNFLRQKLPFPDKSFDFVRMANLTLCIPKVEWESVLLEVRRVLTVGGRLELIDDQIFFPYGKVPTQGTSFPSSSHSNPSRNDRTSHSTRPPTSYASTSNPPSKTDSQWFQQAAASKEIEDQFEHMLFNDFGISIRLSEFVPDLLMRVFGQARELSTMHLMLAPPNPGHGGSFRGGSTTSYGHAPDVLAQSPGLVLWPSTFIPISPAELEVHATKHPCILLATEDLLVEHGTKASNLHGDILLEALRKYEGYSTDFVHFDFDLTCRPRFIRRRFDALPDATSTARHHGIQGVRYTPSPQSPVSGTDLTHVRTFHVYVATKMNAGSLGESI</sequence>
<feature type="compositionally biased region" description="Polar residues" evidence="1">
    <location>
        <begin position="401"/>
        <end position="412"/>
    </location>
</feature>
<dbReference type="Gene3D" id="3.40.50.150">
    <property type="entry name" value="Vaccinia Virus protein VP39"/>
    <property type="match status" value="1"/>
</dbReference>
<feature type="region of interest" description="Disordered" evidence="1">
    <location>
        <begin position="32"/>
        <end position="175"/>
    </location>
</feature>
<reference evidence="3" key="1">
    <citation type="submission" date="2020-11" db="EMBL/GenBank/DDBJ databases">
        <authorList>
            <consortium name="DOE Joint Genome Institute"/>
            <person name="Ahrendt S."/>
            <person name="Riley R."/>
            <person name="Andreopoulos W."/>
            <person name="Labutti K."/>
            <person name="Pangilinan J."/>
            <person name="Ruiz-Duenas F.J."/>
            <person name="Barrasa J.M."/>
            <person name="Sanchez-Garcia M."/>
            <person name="Camarero S."/>
            <person name="Miyauchi S."/>
            <person name="Serrano A."/>
            <person name="Linde D."/>
            <person name="Babiker R."/>
            <person name="Drula E."/>
            <person name="Ayuso-Fernandez I."/>
            <person name="Pacheco R."/>
            <person name="Padilla G."/>
            <person name="Ferreira P."/>
            <person name="Barriuso J."/>
            <person name="Kellner H."/>
            <person name="Castanera R."/>
            <person name="Alfaro M."/>
            <person name="Ramirez L."/>
            <person name="Pisabarro A.G."/>
            <person name="Kuo A."/>
            <person name="Tritt A."/>
            <person name="Lipzen A."/>
            <person name="He G."/>
            <person name="Yan M."/>
            <person name="Ng V."/>
            <person name="Cullen D."/>
            <person name="Martin F."/>
            <person name="Rosso M.-N."/>
            <person name="Henrissat B."/>
            <person name="Hibbett D."/>
            <person name="Martinez A.T."/>
            <person name="Grigoriev I.V."/>
        </authorList>
    </citation>
    <scope>NUCLEOTIDE SEQUENCE</scope>
    <source>
        <strain evidence="3">CBS 247.69</strain>
    </source>
</reference>
<dbReference type="InterPro" id="IPR029063">
    <property type="entry name" value="SAM-dependent_MTases_sf"/>
</dbReference>
<gene>
    <name evidence="3" type="ORF">BDZ94DRAFT_808269</name>
</gene>
<feature type="domain" description="Methyltransferase" evidence="2">
    <location>
        <begin position="452"/>
        <end position="552"/>
    </location>
</feature>
<feature type="compositionally biased region" description="Polar residues" evidence="1">
    <location>
        <begin position="155"/>
        <end position="165"/>
    </location>
</feature>
<keyword evidence="4" id="KW-1185">Reference proteome</keyword>
<dbReference type="AlphaFoldDB" id="A0A9P5Y571"/>
<feature type="region of interest" description="Disordered" evidence="1">
    <location>
        <begin position="302"/>
        <end position="366"/>
    </location>
</feature>
<feature type="compositionally biased region" description="Polar residues" evidence="1">
    <location>
        <begin position="105"/>
        <end position="117"/>
    </location>
</feature>
<dbReference type="SUPFAM" id="SSF53335">
    <property type="entry name" value="S-adenosyl-L-methionine-dependent methyltransferases"/>
    <property type="match status" value="1"/>
</dbReference>
<evidence type="ECO:0000259" key="2">
    <source>
        <dbReference type="Pfam" id="PF13649"/>
    </source>
</evidence>
<dbReference type="Proteomes" id="UP000807353">
    <property type="component" value="Unassembled WGS sequence"/>
</dbReference>
<evidence type="ECO:0000313" key="3">
    <source>
        <dbReference type="EMBL" id="KAF9461506.1"/>
    </source>
</evidence>
<feature type="compositionally biased region" description="Polar residues" evidence="1">
    <location>
        <begin position="127"/>
        <end position="141"/>
    </location>
</feature>
<feature type="region of interest" description="Disordered" evidence="1">
    <location>
        <begin position="386"/>
        <end position="412"/>
    </location>
</feature>
<feature type="region of interest" description="Disordered" evidence="1">
    <location>
        <begin position="572"/>
        <end position="615"/>
    </location>
</feature>
<feature type="compositionally biased region" description="Polar residues" evidence="1">
    <location>
        <begin position="197"/>
        <end position="209"/>
    </location>
</feature>
<accession>A0A9P5Y571</accession>
<proteinExistence type="predicted"/>
<protein>
    <recommendedName>
        <fullName evidence="2">Methyltransferase domain-containing protein</fullName>
    </recommendedName>
</protein>
<feature type="compositionally biased region" description="Polar residues" evidence="1">
    <location>
        <begin position="592"/>
        <end position="615"/>
    </location>
</feature>
<feature type="compositionally biased region" description="Basic and acidic residues" evidence="1">
    <location>
        <begin position="60"/>
        <end position="75"/>
    </location>
</feature>
<evidence type="ECO:0000256" key="1">
    <source>
        <dbReference type="SAM" id="MobiDB-lite"/>
    </source>
</evidence>